<evidence type="ECO:0000259" key="2">
    <source>
        <dbReference type="PROSITE" id="PS51781"/>
    </source>
</evidence>
<sequence length="113" mass="12462">MIKKKLACALAICSFLTFTYGTTAFAANDSTNNAVQNKNVTQSSWKGPYQAVGMVIADVLNVRQSPSTSSNILGQLDYGERVDIVRLWGNDDWIMIEFEGGIGWVARPFVRIV</sequence>
<dbReference type="InterPro" id="IPR003646">
    <property type="entry name" value="SH3-like_bac-type"/>
</dbReference>
<organism evidence="3 4">
    <name type="scientific">Clostridium botulinum</name>
    <dbReference type="NCBI Taxonomy" id="1491"/>
    <lineage>
        <taxon>Bacteria</taxon>
        <taxon>Bacillati</taxon>
        <taxon>Bacillota</taxon>
        <taxon>Clostridia</taxon>
        <taxon>Eubacteriales</taxon>
        <taxon>Clostridiaceae</taxon>
        <taxon>Clostridium</taxon>
    </lineage>
</organism>
<feature type="domain" description="SH3b" evidence="2">
    <location>
        <begin position="50"/>
        <end position="113"/>
    </location>
</feature>
<reference evidence="3 4" key="1">
    <citation type="journal article" date="2014" name="J. Infect. Dis.">
        <title>Molecular characterization of a novel botulinum neurotoxin type H gene.</title>
        <authorList>
            <person name="Dover N."/>
            <person name="Barash J.R."/>
            <person name="Hill K.K."/>
            <person name="Xie G."/>
            <person name="Arnon S.S."/>
        </authorList>
    </citation>
    <scope>NUCLEOTIDE SEQUENCE [LARGE SCALE GENOMIC DNA]</scope>
    <source>
        <strain evidence="3 4">IBCA10-7060</strain>
    </source>
</reference>
<feature type="chain" id="PRO_5044766238" evidence="1">
    <location>
        <begin position="27"/>
        <end position="113"/>
    </location>
</feature>
<dbReference type="EMBL" id="CP069280">
    <property type="protein sequence ID" value="QRI54345.1"/>
    <property type="molecule type" value="Genomic_DNA"/>
</dbReference>
<evidence type="ECO:0000313" key="3">
    <source>
        <dbReference type="EMBL" id="QRI54345.1"/>
    </source>
</evidence>
<dbReference type="SMART" id="SM00287">
    <property type="entry name" value="SH3b"/>
    <property type="match status" value="1"/>
</dbReference>
<dbReference type="PROSITE" id="PS51781">
    <property type="entry name" value="SH3B"/>
    <property type="match status" value="1"/>
</dbReference>
<dbReference type="Proteomes" id="UP000663464">
    <property type="component" value="Chromosome"/>
</dbReference>
<gene>
    <name evidence="3" type="ORF">JQS73_04300</name>
</gene>
<dbReference type="AlphaFoldDB" id="A0ABD7CLS0"/>
<proteinExistence type="predicted"/>
<keyword evidence="1" id="KW-0732">Signal</keyword>
<evidence type="ECO:0000313" key="4">
    <source>
        <dbReference type="Proteomes" id="UP000663464"/>
    </source>
</evidence>
<dbReference type="Pfam" id="PF08239">
    <property type="entry name" value="SH3_3"/>
    <property type="match status" value="1"/>
</dbReference>
<feature type="signal peptide" evidence="1">
    <location>
        <begin position="1"/>
        <end position="26"/>
    </location>
</feature>
<protein>
    <submittedName>
        <fullName evidence="3">SH3 domain-containing protein</fullName>
    </submittedName>
</protein>
<dbReference type="Gene3D" id="2.30.30.40">
    <property type="entry name" value="SH3 Domains"/>
    <property type="match status" value="1"/>
</dbReference>
<name>A0ABD7CLS0_CLOBO</name>
<dbReference type="RefSeq" id="WP_041349637.1">
    <property type="nucleotide sequence ID" value="NZ_CP069280.1"/>
</dbReference>
<accession>A0ABD7CLS0</accession>
<evidence type="ECO:0000256" key="1">
    <source>
        <dbReference type="SAM" id="SignalP"/>
    </source>
</evidence>